<reference evidence="2 3" key="2">
    <citation type="submission" date="2020-03" db="EMBL/GenBank/DDBJ databases">
        <authorList>
            <person name="Ichikawa N."/>
            <person name="Kimura A."/>
            <person name="Kitahashi Y."/>
            <person name="Uohara A."/>
        </authorList>
    </citation>
    <scope>NUCLEOTIDE SEQUENCE [LARGE SCALE GENOMIC DNA]</scope>
    <source>
        <strain evidence="2 3">NBRC 108638</strain>
    </source>
</reference>
<dbReference type="CDD" id="cd00093">
    <property type="entry name" value="HTH_XRE"/>
    <property type="match status" value="1"/>
</dbReference>
<dbReference type="EMBL" id="BLPG01000001">
    <property type="protein sequence ID" value="GFJ90295.1"/>
    <property type="molecule type" value="Genomic_DNA"/>
</dbReference>
<dbReference type="SUPFAM" id="SSF47413">
    <property type="entry name" value="lambda repressor-like DNA-binding domains"/>
    <property type="match status" value="1"/>
</dbReference>
<organism evidence="2 3">
    <name type="scientific">Phytohabitans rumicis</name>
    <dbReference type="NCBI Taxonomy" id="1076125"/>
    <lineage>
        <taxon>Bacteria</taxon>
        <taxon>Bacillati</taxon>
        <taxon>Actinomycetota</taxon>
        <taxon>Actinomycetes</taxon>
        <taxon>Micromonosporales</taxon>
        <taxon>Micromonosporaceae</taxon>
    </lineage>
</organism>
<dbReference type="InterPro" id="IPR043917">
    <property type="entry name" value="DUF5753"/>
</dbReference>
<accession>A0A6V8LC83</accession>
<evidence type="ECO:0000259" key="1">
    <source>
        <dbReference type="PROSITE" id="PS50943"/>
    </source>
</evidence>
<evidence type="ECO:0000313" key="2">
    <source>
        <dbReference type="EMBL" id="GFJ90295.1"/>
    </source>
</evidence>
<dbReference type="Pfam" id="PF13560">
    <property type="entry name" value="HTH_31"/>
    <property type="match status" value="1"/>
</dbReference>
<feature type="domain" description="HTH cro/C1-type" evidence="1">
    <location>
        <begin position="1"/>
        <end position="31"/>
    </location>
</feature>
<evidence type="ECO:0000313" key="3">
    <source>
        <dbReference type="Proteomes" id="UP000482960"/>
    </source>
</evidence>
<keyword evidence="3" id="KW-1185">Reference proteome</keyword>
<dbReference type="PROSITE" id="PS50943">
    <property type="entry name" value="HTH_CROC1"/>
    <property type="match status" value="1"/>
</dbReference>
<dbReference type="Pfam" id="PF19054">
    <property type="entry name" value="DUF5753"/>
    <property type="match status" value="1"/>
</dbReference>
<dbReference type="AlphaFoldDB" id="A0A6V8LC83"/>
<proteinExistence type="predicted"/>
<dbReference type="Gene3D" id="1.10.260.40">
    <property type="entry name" value="lambda repressor-like DNA-binding domains"/>
    <property type="match status" value="1"/>
</dbReference>
<comment type="caution">
    <text evidence="2">The sequence shown here is derived from an EMBL/GenBank/DDBJ whole genome shotgun (WGS) entry which is preliminary data.</text>
</comment>
<dbReference type="InterPro" id="IPR010982">
    <property type="entry name" value="Lambda_DNA-bd_dom_sf"/>
</dbReference>
<gene>
    <name evidence="2" type="ORF">Prum_039370</name>
</gene>
<reference evidence="2 3" key="1">
    <citation type="submission" date="2020-03" db="EMBL/GenBank/DDBJ databases">
        <title>Whole genome shotgun sequence of Phytohabitans rumicis NBRC 108638.</title>
        <authorList>
            <person name="Komaki H."/>
            <person name="Tamura T."/>
        </authorList>
    </citation>
    <scope>NUCLEOTIDE SEQUENCE [LARGE SCALE GENOMIC DNA]</scope>
    <source>
        <strain evidence="2 3">NBRC 108638</strain>
    </source>
</reference>
<dbReference type="InterPro" id="IPR001387">
    <property type="entry name" value="Cro/C1-type_HTH"/>
</dbReference>
<dbReference type="GO" id="GO:0003677">
    <property type="term" value="F:DNA binding"/>
    <property type="evidence" value="ECO:0007669"/>
    <property type="project" value="InterPro"/>
</dbReference>
<name>A0A6V8LC83_9ACTN</name>
<dbReference type="Proteomes" id="UP000482960">
    <property type="component" value="Unassembled WGS sequence"/>
</dbReference>
<protein>
    <recommendedName>
        <fullName evidence="1">HTH cro/C1-type domain-containing protein</fullName>
    </recommendedName>
</protein>
<sequence length="279" mass="31426">MRQIREERGLTLKDVAAEIGIEFSTLARLERAEWPFRRDQYVEPLLDVYGIYDQTTRDDLLQLACRAWQIHQWHLDPISDAHPTPRDSSIRHQPPLDWIYAQAEQICPYAALTIPDLLQTNDYTYASLRSAAPDADDSSIEAQVHQRMRLQDILVGSPPPRLCAILDEQVLHRPAGGVEILAAQLDHLRHLTDRPDRNIEIRILPTQASQAAGIDGPFVALRMSQGHPPVTIVPHLGGHLVIEATLAQQYDHLHERLTADALSPSESLTLVETRAKELA</sequence>